<dbReference type="RefSeq" id="WP_202198459.1">
    <property type="nucleotide sequence ID" value="NZ_BAAATO010000031.1"/>
</dbReference>
<sequence>MATTGLPESISSDLSRVTQSLQMLAPRWNVWVLLTMSEKPLRYREIKGALPWLPDGQLHPRLVRLVDSGLLERTEFEPQDVLYGLSVRGRELLPVLGVIATWGGRHLEKETVLDPATGHRVPKAVPRAQDVEDTIALIAPRQATPILWALRIRGTSSAKALAATAMPDRHLTNVYEPLNRLAEDFLVTKDREGRVELTAAGRDLAPVYRALSAWAAGAPLTEAASHPVWAPEPEQPRDRPAMWAATQPRIPAVLTTQTRATWKPGDPFFSDTTTVIRPAGAAATGGRTR</sequence>
<keyword evidence="2" id="KW-0238">DNA-binding</keyword>
<keyword evidence="3" id="KW-0804">Transcription</keyword>
<keyword evidence="1" id="KW-0805">Transcription regulation</keyword>
<evidence type="ECO:0000256" key="1">
    <source>
        <dbReference type="ARBA" id="ARBA00023015"/>
    </source>
</evidence>
<evidence type="ECO:0000256" key="3">
    <source>
        <dbReference type="ARBA" id="ARBA00023163"/>
    </source>
</evidence>
<dbReference type="PANTHER" id="PTHR33204">
    <property type="entry name" value="TRANSCRIPTIONAL REGULATOR, MARR FAMILY"/>
    <property type="match status" value="1"/>
</dbReference>
<dbReference type="EMBL" id="BNED01000005">
    <property type="protein sequence ID" value="GHI76225.1"/>
    <property type="molecule type" value="Genomic_DNA"/>
</dbReference>
<protein>
    <submittedName>
        <fullName evidence="5">MarR family transcriptional regulator</fullName>
    </submittedName>
</protein>
<dbReference type="SUPFAM" id="SSF46785">
    <property type="entry name" value="Winged helix' DNA-binding domain"/>
    <property type="match status" value="2"/>
</dbReference>
<evidence type="ECO:0000313" key="5">
    <source>
        <dbReference type="EMBL" id="GHI76225.1"/>
    </source>
</evidence>
<dbReference type="Gene3D" id="1.10.10.10">
    <property type="entry name" value="Winged helix-like DNA-binding domain superfamily/Winged helix DNA-binding domain"/>
    <property type="match status" value="2"/>
</dbReference>
<dbReference type="InterPro" id="IPR036390">
    <property type="entry name" value="WH_DNA-bd_sf"/>
</dbReference>
<dbReference type="PROSITE" id="PS51118">
    <property type="entry name" value="HTH_HXLR"/>
    <property type="match status" value="1"/>
</dbReference>
<name>A0ABQ3T786_9ACTN</name>
<comment type="caution">
    <text evidence="5">The sequence shown here is derived from an EMBL/GenBank/DDBJ whole genome shotgun (WGS) entry which is preliminary data.</text>
</comment>
<feature type="domain" description="HTH hxlR-type" evidence="4">
    <location>
        <begin position="14"/>
        <end position="111"/>
    </location>
</feature>
<reference evidence="6" key="1">
    <citation type="submission" date="2023-07" db="EMBL/GenBank/DDBJ databases">
        <title>Whole genome shotgun sequence of Streptomyces spororaveus NBRC 15456.</title>
        <authorList>
            <person name="Komaki H."/>
            <person name="Tamura T."/>
        </authorList>
    </citation>
    <scope>NUCLEOTIDE SEQUENCE [LARGE SCALE GENOMIC DNA]</scope>
    <source>
        <strain evidence="6">NBRC 15456</strain>
    </source>
</reference>
<dbReference type="InterPro" id="IPR002577">
    <property type="entry name" value="HTH_HxlR"/>
</dbReference>
<keyword evidence="6" id="KW-1185">Reference proteome</keyword>
<dbReference type="PANTHER" id="PTHR33204:SF37">
    <property type="entry name" value="HTH-TYPE TRANSCRIPTIONAL REGULATOR YODB"/>
    <property type="match status" value="1"/>
</dbReference>
<dbReference type="Proteomes" id="UP000608522">
    <property type="component" value="Unassembled WGS sequence"/>
</dbReference>
<accession>A0ABQ3T786</accession>
<organism evidence="5 6">
    <name type="scientific">Streptomyces spororaveus</name>
    <dbReference type="NCBI Taxonomy" id="284039"/>
    <lineage>
        <taxon>Bacteria</taxon>
        <taxon>Bacillati</taxon>
        <taxon>Actinomycetota</taxon>
        <taxon>Actinomycetes</taxon>
        <taxon>Kitasatosporales</taxon>
        <taxon>Streptomycetaceae</taxon>
        <taxon>Streptomyces</taxon>
    </lineage>
</organism>
<evidence type="ECO:0000259" key="4">
    <source>
        <dbReference type="PROSITE" id="PS51118"/>
    </source>
</evidence>
<evidence type="ECO:0000313" key="6">
    <source>
        <dbReference type="Proteomes" id="UP000608522"/>
    </source>
</evidence>
<dbReference type="InterPro" id="IPR036388">
    <property type="entry name" value="WH-like_DNA-bd_sf"/>
</dbReference>
<proteinExistence type="predicted"/>
<dbReference type="Pfam" id="PF01638">
    <property type="entry name" value="HxlR"/>
    <property type="match status" value="1"/>
</dbReference>
<evidence type="ECO:0000256" key="2">
    <source>
        <dbReference type="ARBA" id="ARBA00023125"/>
    </source>
</evidence>
<gene>
    <name evidence="5" type="ORF">Sspor_17860</name>
</gene>